<feature type="domain" description="CD-NTase-associated protein 12/Pycsar effector protein TIR" evidence="1">
    <location>
        <begin position="239"/>
        <end position="351"/>
    </location>
</feature>
<dbReference type="EMBL" id="MAAF01000010">
    <property type="protein sequence ID" value="OUR84752.1"/>
    <property type="molecule type" value="Genomic_DNA"/>
</dbReference>
<dbReference type="Pfam" id="PF10137">
    <property type="entry name" value="CAP12-PCTIR_TIR"/>
    <property type="match status" value="1"/>
</dbReference>
<dbReference type="Proteomes" id="UP000243053">
    <property type="component" value="Unassembled WGS sequence"/>
</dbReference>
<gene>
    <name evidence="2" type="ORF">A9Q75_01535</name>
</gene>
<accession>A0A1Y5EPV7</accession>
<dbReference type="AlphaFoldDB" id="A0A1Y5EPV7"/>
<organism evidence="2 3">
    <name type="scientific">Colwellia psychrerythraea</name>
    <name type="common">Vibrio psychroerythus</name>
    <dbReference type="NCBI Taxonomy" id="28229"/>
    <lineage>
        <taxon>Bacteria</taxon>
        <taxon>Pseudomonadati</taxon>
        <taxon>Pseudomonadota</taxon>
        <taxon>Gammaproteobacteria</taxon>
        <taxon>Alteromonadales</taxon>
        <taxon>Colwelliaceae</taxon>
        <taxon>Colwellia</taxon>
    </lineage>
</organism>
<name>A0A1Y5EPV7_COLPS</name>
<reference evidence="3" key="1">
    <citation type="journal article" date="2017" name="Proc. Natl. Acad. Sci. U.S.A.">
        <title>Simulation of Deepwater Horizon oil plume reveals substrate specialization within a complex community of hydrocarbon degraders.</title>
        <authorList>
            <person name="Hu P."/>
            <person name="Dubinsky E.A."/>
            <person name="Probst A.J."/>
            <person name="Wang J."/>
            <person name="Sieber C.M.K."/>
            <person name="Tom L.M."/>
            <person name="Gardinali P."/>
            <person name="Banfield J.F."/>
            <person name="Atlas R.M."/>
            <person name="Andersen G.L."/>
        </authorList>
    </citation>
    <scope>NUCLEOTIDE SEQUENCE [LARGE SCALE GENOMIC DNA]</scope>
</reference>
<protein>
    <recommendedName>
        <fullName evidence="1">CD-NTase-associated protein 12/Pycsar effector protein TIR domain-containing protein</fullName>
    </recommendedName>
</protein>
<dbReference type="InterPro" id="IPR019302">
    <property type="entry name" value="CAP12/PCTIR_TIR_dom"/>
</dbReference>
<dbReference type="GO" id="GO:0050135">
    <property type="term" value="F:NADP+ nucleosidase activity"/>
    <property type="evidence" value="ECO:0007669"/>
    <property type="project" value="InterPro"/>
</dbReference>
<sequence>MEEKINELLGIAEQCKKSALEFEIQGFDKQLSSLEDVIRQVERASSNSWLGYHAHVYYVGFNIPQPGDHFSKEWGFQDTFSNTVSQNWREYGPEDVKGYIFDQSGVDEDSELVDIANDTGKLFEKLQAELVMILTIILEETKSETIEAFRDEAKNLKSHFPQQKLMKALQPKGQVMTRDSLAMSQGFIAPPHVGVKTWLYALKSYFTQIEELSKIAERSATYFRQKYRKIIPDKTSEGKVFIGHGRSLMWRDLSHFLADRLKLDWDEFNRESTAGISIKERLETMLDQASFAFLIMTAEDEHADNTVHARENVIHEVGLFQGCLTFKRAIILLEEGCQEFSNIHGVGQIRFPKGNIRAAFEDIREVLEREGLLES</sequence>
<comment type="caution">
    <text evidence="2">The sequence shown here is derived from an EMBL/GenBank/DDBJ whole genome shotgun (WGS) entry which is preliminary data.</text>
</comment>
<proteinExistence type="predicted"/>
<evidence type="ECO:0000313" key="3">
    <source>
        <dbReference type="Proteomes" id="UP000243053"/>
    </source>
</evidence>
<evidence type="ECO:0000259" key="1">
    <source>
        <dbReference type="Pfam" id="PF10137"/>
    </source>
</evidence>
<evidence type="ECO:0000313" key="2">
    <source>
        <dbReference type="EMBL" id="OUR84752.1"/>
    </source>
</evidence>